<organism evidence="1 2">
    <name type="scientific">Pantoea ananas</name>
    <name type="common">Erwinia uredovora</name>
    <dbReference type="NCBI Taxonomy" id="553"/>
    <lineage>
        <taxon>Bacteria</taxon>
        <taxon>Pseudomonadati</taxon>
        <taxon>Pseudomonadota</taxon>
        <taxon>Gammaproteobacteria</taxon>
        <taxon>Enterobacterales</taxon>
        <taxon>Erwiniaceae</taxon>
        <taxon>Pantoea</taxon>
    </lineage>
</organism>
<proteinExistence type="predicted"/>
<name>A0AAJ1FTU4_PANAN</name>
<evidence type="ECO:0000313" key="1">
    <source>
        <dbReference type="EMBL" id="MCW0344145.1"/>
    </source>
</evidence>
<protein>
    <submittedName>
        <fullName evidence="1">Uncharacterized protein</fullName>
    </submittedName>
</protein>
<evidence type="ECO:0000313" key="2">
    <source>
        <dbReference type="Proteomes" id="UP001208888"/>
    </source>
</evidence>
<dbReference type="AlphaFoldDB" id="A0AAJ1FTU4"/>
<gene>
    <name evidence="1" type="ORF">NB703_002238</name>
</gene>
<dbReference type="EMBL" id="JANFVX010000007">
    <property type="protein sequence ID" value="MCW0344145.1"/>
    <property type="molecule type" value="Genomic_DNA"/>
</dbReference>
<sequence>MSRKTPHACQNPWVAQIDSVERKLMNSSEVPTASQSPEAQLSSGWFSCRTKYWIDRLAQLSEALQTSTVTGKQCSEYEECQQLLQQSMPTLQRLSQRASAPVEHVIQQEEAIAVAMRAASKQRAAQRKAR</sequence>
<reference evidence="1" key="1">
    <citation type="submission" date="2022-06" db="EMBL/GenBank/DDBJ databases">
        <title>Dynamics of rice microbiomes reveals core vertical transmitted seed endophytes.</title>
        <authorList>
            <person name="Liao K."/>
            <person name="Zhang X."/>
        </authorList>
    </citation>
    <scope>NUCLEOTIDE SEQUENCE</scope>
    <source>
        <strain evidence="1">JT1-17</strain>
    </source>
</reference>
<dbReference type="Proteomes" id="UP001208888">
    <property type="component" value="Unassembled WGS sequence"/>
</dbReference>
<accession>A0AAJ1FTU4</accession>
<comment type="caution">
    <text evidence="1">The sequence shown here is derived from an EMBL/GenBank/DDBJ whole genome shotgun (WGS) entry which is preliminary data.</text>
</comment>